<organism evidence="3 4">
    <name type="scientific">Microbotryum saponariae</name>
    <dbReference type="NCBI Taxonomy" id="289078"/>
    <lineage>
        <taxon>Eukaryota</taxon>
        <taxon>Fungi</taxon>
        <taxon>Dikarya</taxon>
        <taxon>Basidiomycota</taxon>
        <taxon>Pucciniomycotina</taxon>
        <taxon>Microbotryomycetes</taxon>
        <taxon>Microbotryales</taxon>
        <taxon>Microbotryaceae</taxon>
        <taxon>Microbotryum</taxon>
    </lineage>
</organism>
<feature type="region of interest" description="Disordered" evidence="1">
    <location>
        <begin position="130"/>
        <end position="246"/>
    </location>
</feature>
<evidence type="ECO:0000313" key="3">
    <source>
        <dbReference type="EMBL" id="SCZ94700.1"/>
    </source>
</evidence>
<feature type="compositionally biased region" description="Polar residues" evidence="1">
    <location>
        <begin position="202"/>
        <end position="212"/>
    </location>
</feature>
<dbReference type="EMBL" id="FMWP01000053">
    <property type="protein sequence ID" value="SCZ94700.1"/>
    <property type="molecule type" value="Genomic_DNA"/>
</dbReference>
<dbReference type="Proteomes" id="UP000249723">
    <property type="component" value="Unassembled WGS sequence"/>
</dbReference>
<sequence>MPPTPLLPSDRCPSSLLPPLDESSPIDDAWIFIVDESESGGASSPNSAAPTQAPLIEPSSGPSRTGPKTRSTDPDRDPYADPDNQRESVASDPFERALIINPEEVSIKEVIPPSNLPDIPSLVYHSDETKSFGIETAGEGNGDTGSSPASERFPTGSPVRKPSLRRGISVPLLSVDTDPASPNRPYSAPPTNHHRLLFPFPFTSSLSPISSDSEARSPTDAAPLPLTTNSRPTSRKRGSDGSTLSKGSAYLGGQAWEAQRWIIRTATQGAKGFRSAASTKKVDGGGGDEGEGGGSKQSWEDGGDEATELKRRIEERERVREREKEEWRVLADGLQERKVRGSASKHVVLQGRRGVRVERDDRLRRKRRCIWIGVVLGVVAFVLVGAGCLLWHLRQQRLGGDKSFDQGTSNGAGDIVIPPTPPPNTNSTPPILPDIHNSTNATNDSSSRPPHVPPCPPQVPPCPPRNNADVKGIKPGSTYENSSGVLSGPNSADEEEDSGADTGTSKWELVKLESGDYMCVLVTEEVEPDGTG</sequence>
<keyword evidence="2" id="KW-0812">Transmembrane</keyword>
<reference evidence="4" key="1">
    <citation type="submission" date="2016-10" db="EMBL/GenBank/DDBJ databases">
        <authorList>
            <person name="Jeantristanb JTB J.-T."/>
            <person name="Ricardo R."/>
        </authorList>
    </citation>
    <scope>NUCLEOTIDE SEQUENCE [LARGE SCALE GENOMIC DNA]</scope>
</reference>
<evidence type="ECO:0000256" key="1">
    <source>
        <dbReference type="SAM" id="MobiDB-lite"/>
    </source>
</evidence>
<keyword evidence="2" id="KW-0472">Membrane</keyword>
<feature type="region of interest" description="Disordered" evidence="1">
    <location>
        <begin position="404"/>
        <end position="505"/>
    </location>
</feature>
<feature type="compositionally biased region" description="Low complexity" evidence="1">
    <location>
        <begin position="39"/>
        <end position="50"/>
    </location>
</feature>
<accession>A0A2X0MKC2</accession>
<feature type="compositionally biased region" description="Polar residues" evidence="1">
    <location>
        <begin position="436"/>
        <end position="448"/>
    </location>
</feature>
<keyword evidence="2" id="KW-1133">Transmembrane helix</keyword>
<dbReference type="AlphaFoldDB" id="A0A2X0MKC2"/>
<feature type="compositionally biased region" description="Polar residues" evidence="1">
    <location>
        <begin position="60"/>
        <end position="69"/>
    </location>
</feature>
<feature type="transmembrane region" description="Helical" evidence="2">
    <location>
        <begin position="369"/>
        <end position="393"/>
    </location>
</feature>
<keyword evidence="4" id="KW-1185">Reference proteome</keyword>
<feature type="compositionally biased region" description="Pro residues" evidence="1">
    <location>
        <begin position="450"/>
        <end position="464"/>
    </location>
</feature>
<feature type="region of interest" description="Disordered" evidence="1">
    <location>
        <begin position="1"/>
        <end position="95"/>
    </location>
</feature>
<name>A0A2X0MKC2_9BASI</name>
<feature type="compositionally biased region" description="Basic and acidic residues" evidence="1">
    <location>
        <begin position="70"/>
        <end position="86"/>
    </location>
</feature>
<feature type="region of interest" description="Disordered" evidence="1">
    <location>
        <begin position="269"/>
        <end position="307"/>
    </location>
</feature>
<feature type="compositionally biased region" description="Low complexity" evidence="1">
    <location>
        <begin position="13"/>
        <end position="28"/>
    </location>
</feature>
<proteinExistence type="predicted"/>
<evidence type="ECO:0000313" key="4">
    <source>
        <dbReference type="Proteomes" id="UP000249723"/>
    </source>
</evidence>
<feature type="compositionally biased region" description="Polar residues" evidence="1">
    <location>
        <begin position="478"/>
        <end position="490"/>
    </location>
</feature>
<gene>
    <name evidence="3" type="ORF">BZ3500_MVSOF-1268-A1-R1_CHR12-3G04054</name>
</gene>
<protein>
    <submittedName>
        <fullName evidence="3">BZ3500_MvSof-1268-A1-R1_Chr12-3g04054 protein</fullName>
    </submittedName>
</protein>
<evidence type="ECO:0000256" key="2">
    <source>
        <dbReference type="SAM" id="Phobius"/>
    </source>
</evidence>